<evidence type="ECO:0000313" key="2">
    <source>
        <dbReference type="EnsemblPlants" id="PGSC0003DMT400092715"/>
    </source>
</evidence>
<accession>M1DQD9</accession>
<dbReference type="EnsemblPlants" id="PGSC0003DMT400092715">
    <property type="protein sequence ID" value="PGSC0003DMT400092715"/>
    <property type="gene ID" value="PGSC0003DMG400042286"/>
</dbReference>
<reference evidence="2" key="2">
    <citation type="submission" date="2015-06" db="UniProtKB">
        <authorList>
            <consortium name="EnsemblPlants"/>
        </authorList>
    </citation>
    <scope>IDENTIFICATION</scope>
    <source>
        <strain evidence="2">DM1-3 516 R44</strain>
    </source>
</reference>
<protein>
    <submittedName>
        <fullName evidence="2">Uncharacterized protein</fullName>
    </submittedName>
</protein>
<dbReference type="InParanoid" id="M1DQD9"/>
<sequence length="148" mass="16971">MPRFHLLRPLVRPRDHPELLPLQTELARLWSNVNALLSPAEVVLESTLEVEEDEVVMTALFGDTIPTPDPSCAARKCHRSDHTSHTEEARQLKKKEDQKLEVRALLMASLVLIQRVLGNRIHPLFDGSSEHLRYSFAFPYALLFLFVH</sequence>
<dbReference type="HOGENOM" id="CLU_1761990_0_0_1"/>
<keyword evidence="3" id="KW-1185">Reference proteome</keyword>
<feature type="region of interest" description="Disordered" evidence="1">
    <location>
        <begin position="74"/>
        <end position="94"/>
    </location>
</feature>
<dbReference type="Gramene" id="PGSC0003DMT400092715">
    <property type="protein sequence ID" value="PGSC0003DMT400092715"/>
    <property type="gene ID" value="PGSC0003DMG400042286"/>
</dbReference>
<evidence type="ECO:0000313" key="3">
    <source>
        <dbReference type="Proteomes" id="UP000011115"/>
    </source>
</evidence>
<evidence type="ECO:0000256" key="1">
    <source>
        <dbReference type="SAM" id="MobiDB-lite"/>
    </source>
</evidence>
<dbReference type="AlphaFoldDB" id="M1DQD9"/>
<dbReference type="Proteomes" id="UP000011115">
    <property type="component" value="Unassembled WGS sequence"/>
</dbReference>
<name>M1DQD9_SOLTU</name>
<feature type="compositionally biased region" description="Basic and acidic residues" evidence="1">
    <location>
        <begin position="80"/>
        <end position="94"/>
    </location>
</feature>
<reference evidence="3" key="1">
    <citation type="journal article" date="2011" name="Nature">
        <title>Genome sequence and analysis of the tuber crop potato.</title>
        <authorList>
            <consortium name="The Potato Genome Sequencing Consortium"/>
        </authorList>
    </citation>
    <scope>NUCLEOTIDE SEQUENCE [LARGE SCALE GENOMIC DNA]</scope>
    <source>
        <strain evidence="3">cv. DM1-3 516 R44</strain>
    </source>
</reference>
<organism evidence="2 3">
    <name type="scientific">Solanum tuberosum</name>
    <name type="common">Potato</name>
    <dbReference type="NCBI Taxonomy" id="4113"/>
    <lineage>
        <taxon>Eukaryota</taxon>
        <taxon>Viridiplantae</taxon>
        <taxon>Streptophyta</taxon>
        <taxon>Embryophyta</taxon>
        <taxon>Tracheophyta</taxon>
        <taxon>Spermatophyta</taxon>
        <taxon>Magnoliopsida</taxon>
        <taxon>eudicotyledons</taxon>
        <taxon>Gunneridae</taxon>
        <taxon>Pentapetalae</taxon>
        <taxon>asterids</taxon>
        <taxon>lamiids</taxon>
        <taxon>Solanales</taxon>
        <taxon>Solanaceae</taxon>
        <taxon>Solanoideae</taxon>
        <taxon>Solaneae</taxon>
        <taxon>Solanum</taxon>
    </lineage>
</organism>
<dbReference type="PaxDb" id="4113-PGSC0003DMT400092715"/>
<proteinExistence type="predicted"/>